<dbReference type="PANTHER" id="PTHR33404:SF1">
    <property type="entry name" value="SLL0497 PROTEIN"/>
    <property type="match status" value="1"/>
</dbReference>
<feature type="domain" description="DUF3598" evidence="1">
    <location>
        <begin position="1"/>
        <end position="132"/>
    </location>
</feature>
<dbReference type="RefSeq" id="WP_106457314.1">
    <property type="nucleotide sequence ID" value="NZ_PXOH01000013.1"/>
</dbReference>
<dbReference type="InterPro" id="IPR022017">
    <property type="entry name" value="BFA1-like_DUF3598"/>
</dbReference>
<dbReference type="InterPro" id="IPR048378">
    <property type="entry name" value="BFA1-like_C"/>
</dbReference>
<dbReference type="EMBL" id="PXOH01000013">
    <property type="protein sequence ID" value="PSF36598.1"/>
    <property type="molecule type" value="Genomic_DNA"/>
</dbReference>
<keyword evidence="4" id="KW-1185">Reference proteome</keyword>
<dbReference type="AlphaFoldDB" id="A0A2T1LWR4"/>
<comment type="caution">
    <text evidence="3">The sequence shown here is derived from an EMBL/GenBank/DDBJ whole genome shotgun (WGS) entry which is preliminary data.</text>
</comment>
<organism evidence="3 4">
    <name type="scientific">Aphanothece hegewaldii CCALA 016</name>
    <dbReference type="NCBI Taxonomy" id="2107694"/>
    <lineage>
        <taxon>Bacteria</taxon>
        <taxon>Bacillati</taxon>
        <taxon>Cyanobacteriota</taxon>
        <taxon>Cyanophyceae</taxon>
        <taxon>Oscillatoriophycideae</taxon>
        <taxon>Chroococcales</taxon>
        <taxon>Aphanothecaceae</taxon>
        <taxon>Aphanothece</taxon>
    </lineage>
</organism>
<dbReference type="Pfam" id="PF12204">
    <property type="entry name" value="DUF3598_N"/>
    <property type="match status" value="1"/>
</dbReference>
<dbReference type="SUPFAM" id="SSF50814">
    <property type="entry name" value="Lipocalins"/>
    <property type="match status" value="2"/>
</dbReference>
<evidence type="ECO:0000259" key="1">
    <source>
        <dbReference type="Pfam" id="PF12204"/>
    </source>
</evidence>
<evidence type="ECO:0000313" key="3">
    <source>
        <dbReference type="EMBL" id="PSF36598.1"/>
    </source>
</evidence>
<dbReference type="Proteomes" id="UP000239001">
    <property type="component" value="Unassembled WGS sequence"/>
</dbReference>
<dbReference type="OrthoDB" id="516684at2"/>
<evidence type="ECO:0000313" key="4">
    <source>
        <dbReference type="Proteomes" id="UP000239001"/>
    </source>
</evidence>
<dbReference type="PANTHER" id="PTHR33404">
    <property type="entry name" value="CELL DIVISION TOPOLOGICAL SPECIFICITY FACTOR HOMOLOG, CHLOROPLASTIC"/>
    <property type="match status" value="1"/>
</dbReference>
<dbReference type="InterPro" id="IPR012674">
    <property type="entry name" value="Calycin"/>
</dbReference>
<reference evidence="3 4" key="1">
    <citation type="submission" date="2018-03" db="EMBL/GenBank/DDBJ databases">
        <title>The ancient ancestry and fast evolution of plastids.</title>
        <authorList>
            <person name="Moore K.R."/>
            <person name="Magnabosco C."/>
            <person name="Momper L."/>
            <person name="Gold D.A."/>
            <person name="Bosak T."/>
            <person name="Fournier G.P."/>
        </authorList>
    </citation>
    <scope>NUCLEOTIDE SEQUENCE [LARGE SCALE GENOMIC DNA]</scope>
    <source>
        <strain evidence="3 4">CCALA 016</strain>
    </source>
</reference>
<feature type="domain" description="Biogenesis factor required for ATP synthase 1-like C-terminal" evidence="2">
    <location>
        <begin position="137"/>
        <end position="273"/>
    </location>
</feature>
<dbReference type="Gene3D" id="2.40.128.20">
    <property type="match status" value="2"/>
</dbReference>
<proteinExistence type="predicted"/>
<gene>
    <name evidence="3" type="ORF">C7H19_13030</name>
</gene>
<reference evidence="3 4" key="2">
    <citation type="submission" date="2018-03" db="EMBL/GenBank/DDBJ databases">
        <authorList>
            <person name="Keele B.F."/>
        </authorList>
    </citation>
    <scope>NUCLEOTIDE SEQUENCE [LARGE SCALE GENOMIC DNA]</scope>
    <source>
        <strain evidence="3 4">CCALA 016</strain>
    </source>
</reference>
<sequence>MLTQWECLLKNLGEWQGSFTRLSLTGEIIEDTATMVSLEGLENNTLIHQVVRRFYPDKPPQDLVLDYRSLNRSILFFENGAFSQGSMQWGPFSEFGAEFGLIEQQRRLRIVILFNNDSQLNKITLIREKLANTSEPERPLLTVDQLLGTWQGEATTIYPDLRSPEKYQTHLSIERQGSEGLTQQLTYGEGMTIRSSARIDGSRLLFEESELQIQILLLPDGASINAPLTVKPRHRFVLEMGWLLSPTRRQRIIRSYSEKGEWLGATLVTEEKVR</sequence>
<accession>A0A2T1LWR4</accession>
<protein>
    <submittedName>
        <fullName evidence="3">Uncharacterized protein</fullName>
    </submittedName>
</protein>
<evidence type="ECO:0000259" key="2">
    <source>
        <dbReference type="Pfam" id="PF21053"/>
    </source>
</evidence>
<dbReference type="GO" id="GO:0000918">
    <property type="term" value="P:division septum site selection"/>
    <property type="evidence" value="ECO:0007669"/>
    <property type="project" value="TreeGrafter"/>
</dbReference>
<dbReference type="Pfam" id="PF21053">
    <property type="entry name" value="BFA1_C"/>
    <property type="match status" value="1"/>
</dbReference>
<dbReference type="GO" id="GO:0005886">
    <property type="term" value="C:plasma membrane"/>
    <property type="evidence" value="ECO:0007669"/>
    <property type="project" value="TreeGrafter"/>
</dbReference>
<name>A0A2T1LWR4_9CHRO</name>